<dbReference type="PANTHER" id="PTHR30298:SF0">
    <property type="entry name" value="PROTEIN YBFL-RELATED"/>
    <property type="match status" value="1"/>
</dbReference>
<dbReference type="PANTHER" id="PTHR30298">
    <property type="entry name" value="H REPEAT-ASSOCIATED PREDICTED TRANSPOSASE"/>
    <property type="match status" value="1"/>
</dbReference>
<evidence type="ECO:0000313" key="3">
    <source>
        <dbReference type="Proteomes" id="UP000230282"/>
    </source>
</evidence>
<dbReference type="InterPro" id="IPR032806">
    <property type="entry name" value="YbfD_N"/>
</dbReference>
<dbReference type="EMBL" id="PHGZ01000006">
    <property type="protein sequence ID" value="PJG83535.1"/>
    <property type="molecule type" value="Genomic_DNA"/>
</dbReference>
<dbReference type="Proteomes" id="UP000230282">
    <property type="component" value="Unassembled WGS sequence"/>
</dbReference>
<protein>
    <submittedName>
        <fullName evidence="2">ISAs1 family transposase</fullName>
    </submittedName>
</protein>
<sequence>MTPPEDLINSSTQQVIQNKYNFLDMVFLIMCAIFSGAQNCIDIHRFGKIHLNQLRKYSPFERGIPSDSIIADFIYRIEPVQLNDIFLNFVNEIRQKKGKKLIEVDNVLLRSAFTSETQESLHSINVYHNKQELTLSQQKRLGKKNEKAGVLEILDCLTLKNTVIYIYTMNTQKKIVENIISKEANYVLSVIGYQSKFLDELNAYFHKVERDSSLKIEQFDEIYSLYGRNERQSYRRLPTTDWLREARSWKGIKSVIEATRQRDYKEKIQEEKAFYISSLDSDVKTLIKGIRTHWAIDHKPLWRLDIVYEKNDSANKTSIAEKITHLKEFAQNFSNLYLDESDITTYHIDSLDCFKEVLLFKETN</sequence>
<dbReference type="NCBIfam" id="NF033564">
    <property type="entry name" value="transpos_ISAs1"/>
    <property type="match status" value="1"/>
</dbReference>
<comment type="caution">
    <text evidence="2">The sequence shown here is derived from an EMBL/GenBank/DDBJ whole genome shotgun (WGS) entry which is preliminary data.</text>
</comment>
<proteinExistence type="predicted"/>
<accession>A0A2M8RXB5</accession>
<dbReference type="Pfam" id="PF13808">
    <property type="entry name" value="DDE_Tnp_1_assoc"/>
    <property type="match status" value="1"/>
</dbReference>
<dbReference type="InterPro" id="IPR051698">
    <property type="entry name" value="Transposase_11-like"/>
</dbReference>
<reference evidence="2 3" key="1">
    <citation type="submission" date="2017-11" db="EMBL/GenBank/DDBJ databases">
        <title>Reclassification of Bisgaard taxon 5 as Caviibacterium pharyngocola gen. nov., sp. nov.</title>
        <authorList>
            <person name="Christensen H."/>
        </authorList>
    </citation>
    <scope>NUCLEOTIDE SEQUENCE [LARGE SCALE GENOMIC DNA]</scope>
    <source>
        <strain evidence="2 3">7_3</strain>
    </source>
</reference>
<organism evidence="2 3">
    <name type="scientific">Caviibacterium pharyngocola</name>
    <dbReference type="NCBI Taxonomy" id="28159"/>
    <lineage>
        <taxon>Bacteria</taxon>
        <taxon>Pseudomonadati</taxon>
        <taxon>Pseudomonadota</taxon>
        <taxon>Gammaproteobacteria</taxon>
        <taxon>Pasteurellales</taxon>
        <taxon>Pasteurellaceae</taxon>
        <taxon>Caviibacterium</taxon>
    </lineage>
</organism>
<evidence type="ECO:0000259" key="1">
    <source>
        <dbReference type="Pfam" id="PF13808"/>
    </source>
</evidence>
<dbReference type="InterPro" id="IPR047647">
    <property type="entry name" value="ISAs1_transpos"/>
</dbReference>
<name>A0A2M8RXB5_9PAST</name>
<evidence type="ECO:0000313" key="2">
    <source>
        <dbReference type="EMBL" id="PJG83535.1"/>
    </source>
</evidence>
<dbReference type="AlphaFoldDB" id="A0A2M8RXB5"/>
<dbReference type="RefSeq" id="WP_100295961.1">
    <property type="nucleotide sequence ID" value="NZ_PHGZ01000006.1"/>
</dbReference>
<gene>
    <name evidence="2" type="ORF">CVP04_02545</name>
</gene>
<keyword evidence="3" id="KW-1185">Reference proteome</keyword>
<dbReference type="OrthoDB" id="8001376at2"/>
<feature type="domain" description="H repeat-associated protein N-terminal" evidence="1">
    <location>
        <begin position="17"/>
        <end position="90"/>
    </location>
</feature>